<dbReference type="Pfam" id="PF16412">
    <property type="entry name" value="DUF5020"/>
    <property type="match status" value="1"/>
</dbReference>
<sequence>MKKLFALAIAIVASLSVQAQNVQLHYDFGHLNDNLSTRPKLTTTVETFKPDKWGNTFFFVDMDYADNGVAAAYWEISRELKFWQAPLAIHVEYNGGLAKGVGSYNDAYLAGVTYSWNDKDFNSGFTITPMYKYLAKQNQKHSWQLTATWYFNFCNQLLSFNGFADFWGDRRFADGKNIAIFLAEPQFWVNLNRIKGISEDFKLSLGTEWEISNNFVNQNHRWYWLPTLAAKWTF</sequence>
<dbReference type="PATRIC" id="fig|1122985.7.peg.1376"/>
<dbReference type="AlphaFoldDB" id="A0A069QKM7"/>
<comment type="caution">
    <text evidence="2">The sequence shown here is derived from an EMBL/GenBank/DDBJ whole genome shotgun (WGS) entry which is preliminary data.</text>
</comment>
<protein>
    <recommendedName>
        <fullName evidence="4">DUF5020 domain-containing protein</fullName>
    </recommendedName>
</protein>
<evidence type="ECO:0000313" key="3">
    <source>
        <dbReference type="Proteomes" id="UP000027442"/>
    </source>
</evidence>
<dbReference type="Proteomes" id="UP000027442">
    <property type="component" value="Unassembled WGS sequence"/>
</dbReference>
<keyword evidence="1" id="KW-0732">Signal</keyword>
<feature type="signal peptide" evidence="1">
    <location>
        <begin position="1"/>
        <end position="19"/>
    </location>
</feature>
<reference evidence="2 3" key="1">
    <citation type="submission" date="2013-08" db="EMBL/GenBank/DDBJ databases">
        <authorList>
            <person name="Weinstock G."/>
            <person name="Sodergren E."/>
            <person name="Wylie T."/>
            <person name="Fulton L."/>
            <person name="Fulton R."/>
            <person name="Fronick C."/>
            <person name="O'Laughlin M."/>
            <person name="Godfrey J."/>
            <person name="Miner T."/>
            <person name="Herter B."/>
            <person name="Appelbaum E."/>
            <person name="Cordes M."/>
            <person name="Lek S."/>
            <person name="Wollam A."/>
            <person name="Pepin K.H."/>
            <person name="Palsikar V.B."/>
            <person name="Mitreva M."/>
            <person name="Wilson R.K."/>
        </authorList>
    </citation>
    <scope>NUCLEOTIDE SEQUENCE [LARGE SCALE GENOMIC DNA]</scope>
    <source>
        <strain evidence="2 3">ATCC 15930</strain>
    </source>
</reference>
<name>A0A069QKM7_HOYLO</name>
<dbReference type="InterPro" id="IPR036777">
    <property type="entry name" value="Channel_Tsx-like_sf"/>
</dbReference>
<gene>
    <name evidence="2" type="ORF">HMPREF1991_01324</name>
</gene>
<accession>A0A069QKM7</accession>
<dbReference type="SUPFAM" id="SSF111364">
    <property type="entry name" value="Tsx-like channel"/>
    <property type="match status" value="1"/>
</dbReference>
<organism evidence="2 3">
    <name type="scientific">Hoylesella loescheii DSM 19665 = JCM 12249 = ATCC 15930</name>
    <dbReference type="NCBI Taxonomy" id="1122985"/>
    <lineage>
        <taxon>Bacteria</taxon>
        <taxon>Pseudomonadati</taxon>
        <taxon>Bacteroidota</taxon>
        <taxon>Bacteroidia</taxon>
        <taxon>Bacteroidales</taxon>
        <taxon>Prevotellaceae</taxon>
        <taxon>Hoylesella</taxon>
    </lineage>
</organism>
<feature type="chain" id="PRO_5001668645" description="DUF5020 domain-containing protein" evidence="1">
    <location>
        <begin position="20"/>
        <end position="234"/>
    </location>
</feature>
<dbReference type="RefSeq" id="WP_018966896.1">
    <property type="nucleotide sequence ID" value="NZ_KB899212.1"/>
</dbReference>
<dbReference type="Gene3D" id="2.40.230.20">
    <property type="entry name" value="Nucleoside-specific channel-forming protein, Tsx-like"/>
    <property type="match status" value="1"/>
</dbReference>
<dbReference type="eggNOG" id="ENOG502ZBZ0">
    <property type="taxonomic scope" value="Bacteria"/>
</dbReference>
<dbReference type="HOGENOM" id="CLU_1128273_0_0_10"/>
<proteinExistence type="predicted"/>
<evidence type="ECO:0000313" key="2">
    <source>
        <dbReference type="EMBL" id="KDR52584.1"/>
    </source>
</evidence>
<dbReference type="EMBL" id="JNGW01000051">
    <property type="protein sequence ID" value="KDR52584.1"/>
    <property type="molecule type" value="Genomic_DNA"/>
</dbReference>
<evidence type="ECO:0000256" key="1">
    <source>
        <dbReference type="SAM" id="SignalP"/>
    </source>
</evidence>
<keyword evidence="3" id="KW-1185">Reference proteome</keyword>
<evidence type="ECO:0008006" key="4">
    <source>
        <dbReference type="Google" id="ProtNLM"/>
    </source>
</evidence>
<dbReference type="GO" id="GO:0009279">
    <property type="term" value="C:cell outer membrane"/>
    <property type="evidence" value="ECO:0007669"/>
    <property type="project" value="InterPro"/>
</dbReference>